<name>A0ABP7MFM7_9GAMM</name>
<proteinExistence type="predicted"/>
<feature type="compositionally biased region" description="Polar residues" evidence="1">
    <location>
        <begin position="45"/>
        <end position="55"/>
    </location>
</feature>
<evidence type="ECO:0000313" key="2">
    <source>
        <dbReference type="EMBL" id="GAA3921830.1"/>
    </source>
</evidence>
<accession>A0ABP7MFM7</accession>
<feature type="region of interest" description="Disordered" evidence="1">
    <location>
        <begin position="34"/>
        <end position="55"/>
    </location>
</feature>
<evidence type="ECO:0000313" key="3">
    <source>
        <dbReference type="Proteomes" id="UP001501565"/>
    </source>
</evidence>
<evidence type="ECO:0000256" key="1">
    <source>
        <dbReference type="SAM" id="MobiDB-lite"/>
    </source>
</evidence>
<sequence length="55" mass="6077">MVTFCKFMGCLKKESYTAAEALRWKEAGFSLSDANDEREKDLTPVQATESENAGA</sequence>
<organism evidence="2 3">
    <name type="scientific">Litoribacillus peritrichatus</name>
    <dbReference type="NCBI Taxonomy" id="718191"/>
    <lineage>
        <taxon>Bacteria</taxon>
        <taxon>Pseudomonadati</taxon>
        <taxon>Pseudomonadota</taxon>
        <taxon>Gammaproteobacteria</taxon>
        <taxon>Oceanospirillales</taxon>
        <taxon>Oceanospirillaceae</taxon>
        <taxon>Litoribacillus</taxon>
    </lineage>
</organism>
<comment type="caution">
    <text evidence="2">The sequence shown here is derived from an EMBL/GenBank/DDBJ whole genome shotgun (WGS) entry which is preliminary data.</text>
</comment>
<protein>
    <submittedName>
        <fullName evidence="2">Uncharacterized protein</fullName>
    </submittedName>
</protein>
<reference evidence="3" key="1">
    <citation type="journal article" date="2019" name="Int. J. Syst. Evol. Microbiol.">
        <title>The Global Catalogue of Microorganisms (GCM) 10K type strain sequencing project: providing services to taxonomists for standard genome sequencing and annotation.</title>
        <authorList>
            <consortium name="The Broad Institute Genomics Platform"/>
            <consortium name="The Broad Institute Genome Sequencing Center for Infectious Disease"/>
            <person name="Wu L."/>
            <person name="Ma J."/>
        </authorList>
    </citation>
    <scope>NUCLEOTIDE SEQUENCE [LARGE SCALE GENOMIC DNA]</scope>
    <source>
        <strain evidence="3">JCM 17551</strain>
    </source>
</reference>
<gene>
    <name evidence="2" type="ORF">GCM10022277_17200</name>
</gene>
<dbReference type="Proteomes" id="UP001501565">
    <property type="component" value="Unassembled WGS sequence"/>
</dbReference>
<dbReference type="EMBL" id="BAABBN010000004">
    <property type="protein sequence ID" value="GAA3921830.1"/>
    <property type="molecule type" value="Genomic_DNA"/>
</dbReference>
<keyword evidence="3" id="KW-1185">Reference proteome</keyword>